<dbReference type="CDD" id="cd09873">
    <property type="entry name" value="PIN_Pae0151-like"/>
    <property type="match status" value="1"/>
</dbReference>
<dbReference type="eggNOG" id="COG4113">
    <property type="taxonomic scope" value="Bacteria"/>
</dbReference>
<dbReference type="InterPro" id="IPR002716">
    <property type="entry name" value="PIN_dom"/>
</dbReference>
<dbReference type="KEGG" id="tmr:Tmar_0280"/>
<dbReference type="AlphaFoldDB" id="E6SME5"/>
<evidence type="ECO:0000259" key="2">
    <source>
        <dbReference type="Pfam" id="PF01850"/>
    </source>
</evidence>
<keyword evidence="4" id="KW-1185">Reference proteome</keyword>
<dbReference type="Gene3D" id="3.40.50.1010">
    <property type="entry name" value="5'-nuclease"/>
    <property type="match status" value="1"/>
</dbReference>
<evidence type="ECO:0000313" key="3">
    <source>
        <dbReference type="EMBL" id="ADU50405.1"/>
    </source>
</evidence>
<dbReference type="OrthoDB" id="424427at2"/>
<dbReference type="InterPro" id="IPR051619">
    <property type="entry name" value="TypeII_TA_RNase_PINc/VapC"/>
</dbReference>
<dbReference type="EMBL" id="CP002344">
    <property type="protein sequence ID" value="ADU50405.1"/>
    <property type="molecule type" value="Genomic_DNA"/>
</dbReference>
<dbReference type="InterPro" id="IPR044153">
    <property type="entry name" value="PIN_Pae0151-like"/>
</dbReference>
<dbReference type="HOGENOM" id="CLU_121774_1_0_9"/>
<reference evidence="3 4" key="1">
    <citation type="journal article" date="2010" name="Stand. Genomic Sci.">
        <title>Complete genome sequence of Thermaerobacter marianensis type strain (7p75a).</title>
        <authorList>
            <person name="Han C."/>
            <person name="Gu W."/>
            <person name="Zhang X."/>
            <person name="Lapidus A."/>
            <person name="Nolan M."/>
            <person name="Copeland A."/>
            <person name="Lucas S."/>
            <person name="Del Rio T.G."/>
            <person name="Tice H."/>
            <person name="Cheng J.F."/>
            <person name="Tapia R."/>
            <person name="Goodwin L."/>
            <person name="Pitluck S."/>
            <person name="Pagani I."/>
            <person name="Ivanova N."/>
            <person name="Mavromatis K."/>
            <person name="Mikhailova N."/>
            <person name="Pati A."/>
            <person name="Chen A."/>
            <person name="Palaniappan K."/>
            <person name="Land M."/>
            <person name="Hauser L."/>
            <person name="Chang Y.J."/>
            <person name="Jeffries C.D."/>
            <person name="Schneider S."/>
            <person name="Rohde M."/>
            <person name="Goker M."/>
            <person name="Pukall R."/>
            <person name="Woyke T."/>
            <person name="Bristow J."/>
            <person name="Eisen J.A."/>
            <person name="Markowitz V."/>
            <person name="Hugenholtz P."/>
            <person name="Kyrpides N.C."/>
            <person name="Klenk H.P."/>
            <person name="Detter J.C."/>
        </authorList>
    </citation>
    <scope>NUCLEOTIDE SEQUENCE [LARGE SCALE GENOMIC DNA]</scope>
    <source>
        <strain evidence="4">ATCC 700841 / DSM 12885 / JCM 10246 / 7p75a</strain>
    </source>
</reference>
<keyword evidence="1" id="KW-0460">Magnesium</keyword>
<evidence type="ECO:0000313" key="4">
    <source>
        <dbReference type="Proteomes" id="UP000008915"/>
    </source>
</evidence>
<dbReference type="Proteomes" id="UP000008915">
    <property type="component" value="Chromosome"/>
</dbReference>
<reference evidence="4" key="2">
    <citation type="journal article" date="2010" name="Stand. Genomic Sci.">
        <title>Complete genome sequence of Thermaerobacter marianensis type strain (7p75aT).</title>
        <authorList>
            <person name="Han C."/>
            <person name="Gu W."/>
            <person name="Zhang X."/>
            <person name="Lapidus A."/>
            <person name="Nolan M."/>
            <person name="Copeland A."/>
            <person name="Lucas S."/>
            <person name="Glavina Del Rio T."/>
            <person name="Tice H."/>
            <person name="Cheng J."/>
            <person name="Tapia R."/>
            <person name="Goodwin L."/>
            <person name="Pitluck S."/>
            <person name="Pagani I."/>
            <person name="Ivanova N."/>
            <person name="Mavromatis K."/>
            <person name="Mikhailova N."/>
            <person name="Pati A."/>
            <person name="Chen A."/>
            <person name="Palaniappan K."/>
            <person name="Land M."/>
            <person name="Hauser L."/>
            <person name="Chang Y."/>
            <person name="Jeffries C."/>
            <person name="Schneider S."/>
            <person name="Rohde M."/>
            <person name="Goker M."/>
            <person name="Pukall R."/>
            <person name="Woyke T."/>
            <person name="Bristow J."/>
            <person name="Eisen J."/>
            <person name="Markowitz V."/>
            <person name="Hugenholtz P."/>
            <person name="Kyrpides N."/>
            <person name="Klenk H."/>
            <person name="Detter J."/>
        </authorList>
    </citation>
    <scope>NUCLEOTIDE SEQUENCE [LARGE SCALE GENOMIC DNA]</scope>
    <source>
        <strain evidence="4">ATCC 700841 / DSM 12885 / JCM 10246 / 7p75a</strain>
    </source>
</reference>
<feature type="domain" description="PIN" evidence="2">
    <location>
        <begin position="6"/>
        <end position="113"/>
    </location>
</feature>
<dbReference type="SUPFAM" id="SSF88723">
    <property type="entry name" value="PIN domain-like"/>
    <property type="match status" value="1"/>
</dbReference>
<dbReference type="STRING" id="644966.Tmar_0280"/>
<organism evidence="3 4">
    <name type="scientific">Thermaerobacter marianensis (strain ATCC 700841 / DSM 12885 / JCM 10246 / 7p75a)</name>
    <dbReference type="NCBI Taxonomy" id="644966"/>
    <lineage>
        <taxon>Bacteria</taxon>
        <taxon>Bacillati</taxon>
        <taxon>Bacillota</taxon>
        <taxon>Clostridia</taxon>
        <taxon>Eubacteriales</taxon>
        <taxon>Clostridiales Family XVII. Incertae Sedis</taxon>
        <taxon>Thermaerobacter</taxon>
    </lineage>
</organism>
<dbReference type="RefSeq" id="WP_013494710.1">
    <property type="nucleotide sequence ID" value="NC_014831.1"/>
</dbReference>
<evidence type="ECO:0000256" key="1">
    <source>
        <dbReference type="ARBA" id="ARBA00022842"/>
    </source>
</evidence>
<gene>
    <name evidence="3" type="ordered locus">Tmar_0280</name>
</gene>
<name>E6SME5_THEM7</name>
<protein>
    <submittedName>
        <fullName evidence="3">PilT domain-containing protein</fullName>
    </submittedName>
</protein>
<accession>E6SME5</accession>
<dbReference type="PANTHER" id="PTHR35901">
    <property type="entry name" value="RIBONUCLEASE VAPC3"/>
    <property type="match status" value="1"/>
</dbReference>
<dbReference type="Pfam" id="PF01850">
    <property type="entry name" value="PIN"/>
    <property type="match status" value="1"/>
</dbReference>
<proteinExistence type="predicted"/>
<dbReference type="InterPro" id="IPR029060">
    <property type="entry name" value="PIN-like_dom_sf"/>
</dbReference>
<sequence length="157" mass="17579">MSERVVCFDTSILVKFLTPDEQEDAVTRLVDRALQEGARLVAPAWAWAELGSVLLKKVRMGLLEITEATQLWTACQDLPIEYVESPSLRRRAWEIARRLDLPTLYDAGFFACTELAAAGTGTPAEFWTADTALLRQLGNRKPAYVRSLRDDLPAPRS</sequence>
<dbReference type="PANTHER" id="PTHR35901:SF1">
    <property type="entry name" value="EXONUCLEASE VAPC9"/>
    <property type="match status" value="1"/>
</dbReference>